<organism evidence="2 3">
    <name type="scientific">Mycobacteroides abscessus subsp. abscessus</name>
    <dbReference type="NCBI Taxonomy" id="1185650"/>
    <lineage>
        <taxon>Bacteria</taxon>
        <taxon>Bacillati</taxon>
        <taxon>Actinomycetota</taxon>
        <taxon>Actinomycetes</taxon>
        <taxon>Mycobacteriales</taxon>
        <taxon>Mycobacteriaceae</taxon>
        <taxon>Mycobacteroides</taxon>
        <taxon>Mycobacteroides abscessus</taxon>
    </lineage>
</organism>
<name>A0AB38CZH3_9MYCO</name>
<dbReference type="RefSeq" id="WP_074292860.1">
    <property type="nucleotide sequence ID" value="NZ_FSEH01000009.1"/>
</dbReference>
<protein>
    <submittedName>
        <fullName evidence="2">Uncharacterized protein</fullName>
    </submittedName>
</protein>
<dbReference type="Proteomes" id="UP000185210">
    <property type="component" value="Unassembled WGS sequence"/>
</dbReference>
<dbReference type="AlphaFoldDB" id="A0AB38CZH3"/>
<sequence length="141" mass="14866">MTVEYVLTADFLHRLDDKGVWRELKRGAVLADLDDDDVRRLTAAGAIVDRESYERAQAEAEAAAQAAAEALAADDGDDGTAGGGVGGEGGWDSVVLAPGDGIERPKSAHSTEVWRQYAIARGIPADQAAKMSKTQIKAATR</sequence>
<evidence type="ECO:0000256" key="1">
    <source>
        <dbReference type="SAM" id="MobiDB-lite"/>
    </source>
</evidence>
<feature type="compositionally biased region" description="Gly residues" evidence="1">
    <location>
        <begin position="79"/>
        <end position="90"/>
    </location>
</feature>
<accession>A0AB38CZH3</accession>
<gene>
    <name evidence="2" type="ORF">SAMEA2070301_02806</name>
</gene>
<dbReference type="EMBL" id="FSHM01000004">
    <property type="protein sequence ID" value="SIB08732.1"/>
    <property type="molecule type" value="Genomic_DNA"/>
</dbReference>
<reference evidence="2 3" key="1">
    <citation type="submission" date="2016-11" db="EMBL/GenBank/DDBJ databases">
        <authorList>
            <consortium name="Pathogen Informatics"/>
        </authorList>
    </citation>
    <scope>NUCLEOTIDE SEQUENCE [LARGE SCALE GENOMIC DNA]</scope>
    <source>
        <strain evidence="2 3">104</strain>
    </source>
</reference>
<feature type="region of interest" description="Disordered" evidence="1">
    <location>
        <begin position="67"/>
        <end position="108"/>
    </location>
</feature>
<comment type="caution">
    <text evidence="2">The sequence shown here is derived from an EMBL/GenBank/DDBJ whole genome shotgun (WGS) entry which is preliminary data.</text>
</comment>
<evidence type="ECO:0000313" key="2">
    <source>
        <dbReference type="EMBL" id="SIB08732.1"/>
    </source>
</evidence>
<proteinExistence type="predicted"/>
<evidence type="ECO:0000313" key="3">
    <source>
        <dbReference type="Proteomes" id="UP000185210"/>
    </source>
</evidence>